<dbReference type="EMBL" id="CP100595">
    <property type="protein sequence ID" value="UTJ07261.1"/>
    <property type="molecule type" value="Genomic_DNA"/>
</dbReference>
<evidence type="ECO:0000256" key="1">
    <source>
        <dbReference type="SAM" id="MobiDB-lite"/>
    </source>
</evidence>
<accession>A0ABY5E519</accession>
<feature type="region of interest" description="Disordered" evidence="1">
    <location>
        <begin position="38"/>
        <end position="67"/>
    </location>
</feature>
<keyword evidence="2" id="KW-0472">Membrane</keyword>
<evidence type="ECO:0000313" key="4">
    <source>
        <dbReference type="Proteomes" id="UP001060012"/>
    </source>
</evidence>
<dbReference type="RefSeq" id="WP_254577439.1">
    <property type="nucleotide sequence ID" value="NZ_CP100595.1"/>
</dbReference>
<proteinExistence type="predicted"/>
<evidence type="ECO:0000313" key="3">
    <source>
        <dbReference type="EMBL" id="UTJ07261.1"/>
    </source>
</evidence>
<keyword evidence="2" id="KW-1133">Transmembrane helix</keyword>
<sequence>MSQKKKNQEENSLSEKIFKVLVVLVILIFSIIIIGQPSGSFSFSENKLREPSKNMPTSTNSVPGELKWTDSFKGISNEKSDSKNKGFLD</sequence>
<feature type="transmembrane region" description="Helical" evidence="2">
    <location>
        <begin position="20"/>
        <end position="39"/>
    </location>
</feature>
<reference evidence="3" key="1">
    <citation type="submission" date="2022-07" db="EMBL/GenBank/DDBJ databases">
        <title>Arcobacter roscoffensis sp. nov., a marine bacterium isolated from coastal seawater collected from Roscoff, France.</title>
        <authorList>
            <person name="Pascual J."/>
            <person name="Lepeaux C."/>
            <person name="Methner A."/>
            <person name="Overmann J."/>
        </authorList>
    </citation>
    <scope>NUCLEOTIDE SEQUENCE</scope>
    <source>
        <strain evidence="3">ARW1-2F2</strain>
    </source>
</reference>
<keyword evidence="4" id="KW-1185">Reference proteome</keyword>
<dbReference type="Proteomes" id="UP001060012">
    <property type="component" value="Chromosome"/>
</dbReference>
<evidence type="ECO:0000256" key="2">
    <source>
        <dbReference type="SAM" id="Phobius"/>
    </source>
</evidence>
<gene>
    <name evidence="3" type="ORF">NJU99_03995</name>
</gene>
<name>A0ABY5E519_9BACT</name>
<organism evidence="3 4">
    <name type="scientific">Arcobacter roscoffensis</name>
    <dbReference type="NCBI Taxonomy" id="2961520"/>
    <lineage>
        <taxon>Bacteria</taxon>
        <taxon>Pseudomonadati</taxon>
        <taxon>Campylobacterota</taxon>
        <taxon>Epsilonproteobacteria</taxon>
        <taxon>Campylobacterales</taxon>
        <taxon>Arcobacteraceae</taxon>
        <taxon>Arcobacter</taxon>
    </lineage>
</organism>
<protein>
    <submittedName>
        <fullName evidence="3">Uncharacterized protein</fullName>
    </submittedName>
</protein>
<keyword evidence="2" id="KW-0812">Transmembrane</keyword>